<comment type="caution">
    <text evidence="1">The sequence shown here is derived from an EMBL/GenBank/DDBJ whole genome shotgun (WGS) entry which is preliminary data.</text>
</comment>
<name>A0ABV6VY90_9ACTN</name>
<proteinExistence type="predicted"/>
<evidence type="ECO:0000313" key="2">
    <source>
        <dbReference type="Proteomes" id="UP001592531"/>
    </source>
</evidence>
<protein>
    <submittedName>
        <fullName evidence="1">Uncharacterized protein</fullName>
    </submittedName>
</protein>
<keyword evidence="2" id="KW-1185">Reference proteome</keyword>
<dbReference type="RefSeq" id="WP_380537502.1">
    <property type="nucleotide sequence ID" value="NZ_JBHFAB010000013.1"/>
</dbReference>
<reference evidence="1 2" key="1">
    <citation type="submission" date="2024-09" db="EMBL/GenBank/DDBJ databases">
        <authorList>
            <person name="Lee S.D."/>
        </authorList>
    </citation>
    <scope>NUCLEOTIDE SEQUENCE [LARGE SCALE GENOMIC DNA]</scope>
    <source>
        <strain evidence="1 2">N8-3</strain>
    </source>
</reference>
<accession>A0ABV6VY90</accession>
<gene>
    <name evidence="1" type="ORF">ACEZDE_19010</name>
</gene>
<organism evidence="1 2">
    <name type="scientific">Streptacidiphilus cavernicola</name>
    <dbReference type="NCBI Taxonomy" id="3342716"/>
    <lineage>
        <taxon>Bacteria</taxon>
        <taxon>Bacillati</taxon>
        <taxon>Actinomycetota</taxon>
        <taxon>Actinomycetes</taxon>
        <taxon>Kitasatosporales</taxon>
        <taxon>Streptomycetaceae</taxon>
        <taxon>Streptacidiphilus</taxon>
    </lineage>
</organism>
<evidence type="ECO:0000313" key="1">
    <source>
        <dbReference type="EMBL" id="MFC1418706.1"/>
    </source>
</evidence>
<dbReference type="Proteomes" id="UP001592531">
    <property type="component" value="Unassembled WGS sequence"/>
</dbReference>
<dbReference type="EMBL" id="JBHFAB010000013">
    <property type="protein sequence ID" value="MFC1418706.1"/>
    <property type="molecule type" value="Genomic_DNA"/>
</dbReference>
<sequence length="62" mass="6988">MTRSLFTPDEIAATVSAEDHAELLDQRAETEAEIWAEGAWLRAAEGYYSPLGPDPRDLYDQF</sequence>